<sequence>MVLITLTGLVAASVSDKTDLEGDQSSATITLQPEDDSERATPILILGDPDISVSGRTIDFYAKTYSFPSVTLPTVQATAELYYKPTSSGSESFKISASKTGTYVKSIKASGFYVATQSGYYRVVGHHRIVSPAGYTPAEVELVSHTDWTYVSV</sequence>
<protein>
    <submittedName>
        <fullName evidence="1">Uncharacterized protein</fullName>
    </submittedName>
</protein>
<gene>
    <name evidence="1" type="ORF">SDC9_128500</name>
</gene>
<accession>A0A645CX07</accession>
<proteinExistence type="predicted"/>
<name>A0A645CX07_9ZZZZ</name>
<dbReference type="EMBL" id="VSSQ01030790">
    <property type="protein sequence ID" value="MPM81447.1"/>
    <property type="molecule type" value="Genomic_DNA"/>
</dbReference>
<organism evidence="1">
    <name type="scientific">bioreactor metagenome</name>
    <dbReference type="NCBI Taxonomy" id="1076179"/>
    <lineage>
        <taxon>unclassified sequences</taxon>
        <taxon>metagenomes</taxon>
        <taxon>ecological metagenomes</taxon>
    </lineage>
</organism>
<evidence type="ECO:0000313" key="1">
    <source>
        <dbReference type="EMBL" id="MPM81447.1"/>
    </source>
</evidence>
<reference evidence="1" key="1">
    <citation type="submission" date="2019-08" db="EMBL/GenBank/DDBJ databases">
        <authorList>
            <person name="Kucharzyk K."/>
            <person name="Murdoch R.W."/>
            <person name="Higgins S."/>
            <person name="Loffler F."/>
        </authorList>
    </citation>
    <scope>NUCLEOTIDE SEQUENCE</scope>
</reference>
<dbReference type="AlphaFoldDB" id="A0A645CX07"/>
<comment type="caution">
    <text evidence="1">The sequence shown here is derived from an EMBL/GenBank/DDBJ whole genome shotgun (WGS) entry which is preliminary data.</text>
</comment>